<dbReference type="Gene3D" id="3.40.50.2000">
    <property type="entry name" value="Glycogen Phosphorylase B"/>
    <property type="match status" value="1"/>
</dbReference>
<accession>A0ABQ2GH03</accession>
<gene>
    <name evidence="2" type="ORF">GCM10010840_36320</name>
</gene>
<dbReference type="InterPro" id="IPR029044">
    <property type="entry name" value="Nucleotide-diphossugar_trans"/>
</dbReference>
<dbReference type="PANTHER" id="PTHR12526:SF638">
    <property type="entry name" value="SPORE COAT PROTEIN SA"/>
    <property type="match status" value="1"/>
</dbReference>
<organism evidence="2 3">
    <name type="scientific">Deinococcus aerolatus</name>
    <dbReference type="NCBI Taxonomy" id="522487"/>
    <lineage>
        <taxon>Bacteria</taxon>
        <taxon>Thermotogati</taxon>
        <taxon>Deinococcota</taxon>
        <taxon>Deinococci</taxon>
        <taxon>Deinococcales</taxon>
        <taxon>Deinococcaceae</taxon>
        <taxon>Deinococcus</taxon>
    </lineage>
</organism>
<comment type="caution">
    <text evidence="2">The sequence shown here is derived from an EMBL/GenBank/DDBJ whole genome shotgun (WGS) entry which is preliminary data.</text>
</comment>
<dbReference type="PANTHER" id="PTHR12526">
    <property type="entry name" value="GLYCOSYLTRANSFERASE"/>
    <property type="match status" value="1"/>
</dbReference>
<evidence type="ECO:0000313" key="2">
    <source>
        <dbReference type="EMBL" id="GGL94991.1"/>
    </source>
</evidence>
<dbReference type="Proteomes" id="UP000639973">
    <property type="component" value="Unassembled WGS sequence"/>
</dbReference>
<dbReference type="SUPFAM" id="SSF53756">
    <property type="entry name" value="UDP-Glycosyltransferase/glycogen phosphorylase"/>
    <property type="match status" value="1"/>
</dbReference>
<reference evidence="3" key="1">
    <citation type="journal article" date="2019" name="Int. J. Syst. Evol. Microbiol.">
        <title>The Global Catalogue of Microorganisms (GCM) 10K type strain sequencing project: providing services to taxonomists for standard genome sequencing and annotation.</title>
        <authorList>
            <consortium name="The Broad Institute Genomics Platform"/>
            <consortium name="The Broad Institute Genome Sequencing Center for Infectious Disease"/>
            <person name="Wu L."/>
            <person name="Ma J."/>
        </authorList>
    </citation>
    <scope>NUCLEOTIDE SEQUENCE [LARGE SCALE GENOMIC DNA]</scope>
    <source>
        <strain evidence="3">JCM 15442</strain>
    </source>
</reference>
<dbReference type="SUPFAM" id="SSF53448">
    <property type="entry name" value="Nucleotide-diphospho-sugar transferases"/>
    <property type="match status" value="1"/>
</dbReference>
<dbReference type="CDD" id="cd03801">
    <property type="entry name" value="GT4_PimA-like"/>
    <property type="match status" value="1"/>
</dbReference>
<dbReference type="Pfam" id="PF00535">
    <property type="entry name" value="Glycos_transf_2"/>
    <property type="match status" value="1"/>
</dbReference>
<proteinExistence type="predicted"/>
<dbReference type="CDD" id="cd00761">
    <property type="entry name" value="Glyco_tranf_GTA_type"/>
    <property type="match status" value="1"/>
</dbReference>
<name>A0ABQ2GH03_9DEIO</name>
<dbReference type="Gene3D" id="3.90.550.10">
    <property type="entry name" value="Spore Coat Polysaccharide Biosynthesis Protein SpsA, Chain A"/>
    <property type="match status" value="1"/>
</dbReference>
<dbReference type="Pfam" id="PF13692">
    <property type="entry name" value="Glyco_trans_1_4"/>
    <property type="match status" value="1"/>
</dbReference>
<dbReference type="InterPro" id="IPR001173">
    <property type="entry name" value="Glyco_trans_2-like"/>
</dbReference>
<dbReference type="RefSeq" id="WP_188974353.1">
    <property type="nucleotide sequence ID" value="NZ_BMOL01000040.1"/>
</dbReference>
<feature type="domain" description="Glycosyltransferase 2-like" evidence="1">
    <location>
        <begin position="16"/>
        <end position="140"/>
    </location>
</feature>
<sequence>MTVPALTPSAAAPLVSVVTPTRGRAELLLSRALGSALVQTLQDIEIIVVVDGPDAATEAALAGVQDPRLRVITLPYPVGGAEARNVGVRAARAKWIALLDDDDEWLPHKLEAQLALAQSTVQATGGRPIVACHWITRTPRGDMPQPPRLPDPQEPLSEYMLARRTPLERTCGLVSTLLFTSRELLLDVPFTPGLPKHQDWDWLLRAAMLPDVGVVFVPEVSAIWYYEEPRPSVSTRLDWRASLRWARQLRARGIITRRAFAGFLNSHIVPAAQSVGDRDAAFTLLPPLLAARPRLFELGLFIANSVLPTEVRRQGRARLDGLLGRVRRSPAQTLPALRAAPPPARQGIRTVALIDPLSGGHHGSYAATLAQELTHRGIAVHLIGPAPFVEEVCRAVPQVVGHVLPLFPGSGPDSGPAYYRLGRLARDRVNLRFLRAALRVADEVEADTAHLLWLDSFVLPLLAALAAGSRRPPTLRGTLHWAYFLREFQGGRLSQSAHRLMLRALGALGVRVMMHSRALTRSVGAGRLDAVSYPTALPQFGPDQREQVRQTVHQRMNIPPGATVLLAFGGTRHDKGSDLALDALALLPPHIHLLVVGPTRAFDADALRERGERLGVLDRVHLRLEHVPDEEVEGFFLASDACLLPYRSNFAGQSGPLLIAAALGLPVLASNVGVLAEMVENYRLGALFPPEDPAALARSVLEFGAAAPAPDTSRFQQDHTPQAFAEAVLRSYRGEVQR</sequence>
<dbReference type="EMBL" id="BMOL01000040">
    <property type="protein sequence ID" value="GGL94991.1"/>
    <property type="molecule type" value="Genomic_DNA"/>
</dbReference>
<protein>
    <recommendedName>
        <fullName evidence="1">Glycosyltransferase 2-like domain-containing protein</fullName>
    </recommendedName>
</protein>
<evidence type="ECO:0000313" key="3">
    <source>
        <dbReference type="Proteomes" id="UP000639973"/>
    </source>
</evidence>
<keyword evidence="3" id="KW-1185">Reference proteome</keyword>
<evidence type="ECO:0000259" key="1">
    <source>
        <dbReference type="Pfam" id="PF00535"/>
    </source>
</evidence>